<dbReference type="EMBL" id="JARKIB010000548">
    <property type="protein sequence ID" value="KAJ7700619.1"/>
    <property type="molecule type" value="Genomic_DNA"/>
</dbReference>
<comment type="caution">
    <text evidence="1">The sequence shown here is derived from an EMBL/GenBank/DDBJ whole genome shotgun (WGS) entry which is preliminary data.</text>
</comment>
<evidence type="ECO:0000313" key="1">
    <source>
        <dbReference type="EMBL" id="KAJ7700619.1"/>
    </source>
</evidence>
<evidence type="ECO:0000313" key="2">
    <source>
        <dbReference type="Proteomes" id="UP001215598"/>
    </source>
</evidence>
<keyword evidence="2" id="KW-1185">Reference proteome</keyword>
<name>A0AAD7DW09_9AGAR</name>
<dbReference type="AlphaFoldDB" id="A0AAD7DW09"/>
<gene>
    <name evidence="1" type="ORF">B0H16DRAFT_1748926</name>
</gene>
<proteinExistence type="predicted"/>
<dbReference type="Proteomes" id="UP001215598">
    <property type="component" value="Unassembled WGS sequence"/>
</dbReference>
<sequence length="196" mass="21866">MCASPRARAVFGTEPAREGSLRPRSLRDLLTVFSLWPLFHYLAEDTSQDTRYAAYAATDQAFAERIKSVCGGRVRRLPFCPAGLLLSRSRPFPSHPLLPRPTSSLFFAAFPTLPSLPLLRYSPSHPLLLRPTSSLLFFAHLLNAASLPLSLILLVTSAHFHPSYHHLLPRLLRLLLLVPDAHDAHDSLVIGLFVRM</sequence>
<accession>A0AAD7DW09</accession>
<organism evidence="1 2">
    <name type="scientific">Mycena metata</name>
    <dbReference type="NCBI Taxonomy" id="1033252"/>
    <lineage>
        <taxon>Eukaryota</taxon>
        <taxon>Fungi</taxon>
        <taxon>Dikarya</taxon>
        <taxon>Basidiomycota</taxon>
        <taxon>Agaricomycotina</taxon>
        <taxon>Agaricomycetes</taxon>
        <taxon>Agaricomycetidae</taxon>
        <taxon>Agaricales</taxon>
        <taxon>Marasmiineae</taxon>
        <taxon>Mycenaceae</taxon>
        <taxon>Mycena</taxon>
    </lineage>
</organism>
<reference evidence="1" key="1">
    <citation type="submission" date="2023-03" db="EMBL/GenBank/DDBJ databases">
        <title>Massive genome expansion in bonnet fungi (Mycena s.s.) driven by repeated elements and novel gene families across ecological guilds.</title>
        <authorList>
            <consortium name="Lawrence Berkeley National Laboratory"/>
            <person name="Harder C.B."/>
            <person name="Miyauchi S."/>
            <person name="Viragh M."/>
            <person name="Kuo A."/>
            <person name="Thoen E."/>
            <person name="Andreopoulos B."/>
            <person name="Lu D."/>
            <person name="Skrede I."/>
            <person name="Drula E."/>
            <person name="Henrissat B."/>
            <person name="Morin E."/>
            <person name="Kohler A."/>
            <person name="Barry K."/>
            <person name="LaButti K."/>
            <person name="Morin E."/>
            <person name="Salamov A."/>
            <person name="Lipzen A."/>
            <person name="Mereny Z."/>
            <person name="Hegedus B."/>
            <person name="Baldrian P."/>
            <person name="Stursova M."/>
            <person name="Weitz H."/>
            <person name="Taylor A."/>
            <person name="Grigoriev I.V."/>
            <person name="Nagy L.G."/>
            <person name="Martin F."/>
            <person name="Kauserud H."/>
        </authorList>
    </citation>
    <scope>NUCLEOTIDE SEQUENCE</scope>
    <source>
        <strain evidence="1">CBHHK182m</strain>
    </source>
</reference>
<protein>
    <submittedName>
        <fullName evidence="1">Uncharacterized protein</fullName>
    </submittedName>
</protein>